<dbReference type="PANTHER" id="PTHR10947:SF0">
    <property type="entry name" value="PHENYLALANINE--TRNA LIGASE BETA SUBUNIT"/>
    <property type="match status" value="1"/>
</dbReference>
<dbReference type="InterPro" id="IPR002547">
    <property type="entry name" value="tRNA-bd_dom"/>
</dbReference>
<dbReference type="FunFam" id="3.50.40.10:FF:000001">
    <property type="entry name" value="Phenylalanine--tRNA ligase beta subunit"/>
    <property type="match status" value="1"/>
</dbReference>
<feature type="domain" description="FDX-ACB" evidence="18">
    <location>
        <begin position="707"/>
        <end position="800"/>
    </location>
</feature>
<dbReference type="Gene3D" id="2.40.50.140">
    <property type="entry name" value="Nucleic acid-binding proteins"/>
    <property type="match status" value="1"/>
</dbReference>
<dbReference type="InterPro" id="IPR045060">
    <property type="entry name" value="Phe-tRNA-ligase_IIc_bsu"/>
</dbReference>
<evidence type="ECO:0000259" key="18">
    <source>
        <dbReference type="PROSITE" id="PS51447"/>
    </source>
</evidence>
<dbReference type="Gene3D" id="3.50.40.10">
    <property type="entry name" value="Phenylalanyl-trna Synthetase, Chain B, domain 3"/>
    <property type="match status" value="1"/>
</dbReference>
<dbReference type="Gene3D" id="3.30.56.10">
    <property type="match status" value="2"/>
</dbReference>
<dbReference type="InterPro" id="IPR045864">
    <property type="entry name" value="aa-tRNA-synth_II/BPL/LPL"/>
</dbReference>
<proteinExistence type="inferred from homology"/>
<evidence type="ECO:0000256" key="14">
    <source>
        <dbReference type="ARBA" id="ARBA00049255"/>
    </source>
</evidence>
<dbReference type="Pfam" id="PF01588">
    <property type="entry name" value="tRNA_bind"/>
    <property type="match status" value="1"/>
</dbReference>
<dbReference type="InterPro" id="IPR020825">
    <property type="entry name" value="Phe-tRNA_synthase-like_B3/B4"/>
</dbReference>
<dbReference type="FunCoup" id="A0LFC7">
    <property type="interactions" value="523"/>
</dbReference>
<evidence type="ECO:0000256" key="9">
    <source>
        <dbReference type="ARBA" id="ARBA00022840"/>
    </source>
</evidence>
<dbReference type="Pfam" id="PF03483">
    <property type="entry name" value="B3_4"/>
    <property type="match status" value="1"/>
</dbReference>
<dbReference type="Pfam" id="PF17759">
    <property type="entry name" value="tRNA_synthFbeta"/>
    <property type="match status" value="1"/>
</dbReference>
<dbReference type="InterPro" id="IPR041616">
    <property type="entry name" value="PheRS_beta_core"/>
</dbReference>
<keyword evidence="21" id="KW-1185">Reference proteome</keyword>
<gene>
    <name evidence="15" type="primary">pheT</name>
    <name evidence="20" type="ordered locus">Sfum_0429</name>
</gene>
<dbReference type="eggNOG" id="COG0072">
    <property type="taxonomic scope" value="Bacteria"/>
</dbReference>
<dbReference type="PROSITE" id="PS51483">
    <property type="entry name" value="B5"/>
    <property type="match status" value="1"/>
</dbReference>
<dbReference type="InterPro" id="IPR009061">
    <property type="entry name" value="DNA-bd_dom_put_sf"/>
</dbReference>
<dbReference type="KEGG" id="sfu:Sfum_0429"/>
<evidence type="ECO:0000256" key="10">
    <source>
        <dbReference type="ARBA" id="ARBA00022842"/>
    </source>
</evidence>
<dbReference type="eggNOG" id="COG0073">
    <property type="taxonomic scope" value="Bacteria"/>
</dbReference>
<dbReference type="HAMAP" id="MF_00283">
    <property type="entry name" value="Phe_tRNA_synth_beta1"/>
    <property type="match status" value="1"/>
</dbReference>
<keyword evidence="13 15" id="KW-0030">Aminoacyl-tRNA synthetase</keyword>
<dbReference type="InParanoid" id="A0LFC7"/>
<keyword evidence="6 15" id="KW-0436">Ligase</keyword>
<dbReference type="GO" id="GO:0000049">
    <property type="term" value="F:tRNA binding"/>
    <property type="evidence" value="ECO:0007669"/>
    <property type="project" value="UniProtKB-UniRule"/>
</dbReference>
<sequence length="800" mass="87637">MIVSLKWLRDYVETSLSVEELTHRLTMVGLEIDGCHPLHPCLGRVVTARVEKVEPHPRADRLSVCEVSDGHGRYSVVCGAPNVKAGQIVPLALPGAELASGVKIGQATIRGVASLGMLCSQKELGLGEDASGIWPLPGEVPVGVPLSEALDLDDTILDVAVTPNRGDCLSIVGIAREIAAISGVRLRYPAVACRETGPEVDSLASVRIDAPDGCPRYAARVIEGITVGPSPQWLKDRLEAVGLRSINNIVDVTNYILMELGQPLHAFDFDLLREQRIVVRYAREGERFTTLDGTERILFGDTLMICDGVGPVAVAGIMGGLDSEIGARTRRVLIESACFEPRCIRRSSRKLGLRTESSYRFERGVDPEGVIRALDRAAQLMVEVGGGDLATGRVDAYPRPAEKPVLVLRTDRVNRFLGTDLTPAEMAGALRSIEMQVEENGGGLEVIPPTFRPDITREVDLAEEIARLAGYDRVPVTYPEVRMEAASLDRHLQARMDIKGYLEGAGFFEAINYSFVSMESLRKLKFPAGDRRLNPVQIRNPLSEEQAVMRTTLVPSLLQTARYNFDHKNDDLKLFELSKVFLPVEGAPLPEEVHEVAGILAGKRSLNLLYGGDDDVDYADAKGIVEGILELLHIEGVRFDSEAPPPYLDAACAATIMHGELNLGAVGRVAADVRAAFDLKKPVFVFDLDFERLFGIARPPAFFSSLPKFPSVSRDMALVVDESVPVQGPFDFIRSQGEALLEHIDIFDIYRDPQLGAGRKSIGYRLVYRAADRSLTDEEVNRLHEGLVSKVLVEFDARLR</sequence>
<evidence type="ECO:0000256" key="15">
    <source>
        <dbReference type="HAMAP-Rule" id="MF_00283"/>
    </source>
</evidence>
<dbReference type="InterPro" id="IPR033714">
    <property type="entry name" value="tRNA_bind_bactPheRS"/>
</dbReference>
<dbReference type="GO" id="GO:0006432">
    <property type="term" value="P:phenylalanyl-tRNA aminoacylation"/>
    <property type="evidence" value="ECO:0007669"/>
    <property type="project" value="UniProtKB-UniRule"/>
</dbReference>
<evidence type="ECO:0000256" key="11">
    <source>
        <dbReference type="ARBA" id="ARBA00022884"/>
    </source>
</evidence>
<dbReference type="AlphaFoldDB" id="A0LFC7"/>
<comment type="cofactor">
    <cofactor evidence="15">
        <name>Mg(2+)</name>
        <dbReference type="ChEBI" id="CHEBI:18420"/>
    </cofactor>
    <text evidence="15">Binds 2 magnesium ions per tetramer.</text>
</comment>
<dbReference type="GO" id="GO:0004826">
    <property type="term" value="F:phenylalanine-tRNA ligase activity"/>
    <property type="evidence" value="ECO:0007669"/>
    <property type="project" value="UniProtKB-UniRule"/>
</dbReference>
<evidence type="ECO:0000259" key="19">
    <source>
        <dbReference type="PROSITE" id="PS51483"/>
    </source>
</evidence>
<dbReference type="NCBIfam" id="TIGR00472">
    <property type="entry name" value="pheT_bact"/>
    <property type="match status" value="1"/>
</dbReference>
<dbReference type="RefSeq" id="WP_011697302.1">
    <property type="nucleotide sequence ID" value="NC_008554.1"/>
</dbReference>
<feature type="binding site" evidence="15">
    <location>
        <position position="454"/>
    </location>
    <ligand>
        <name>Mg(2+)</name>
        <dbReference type="ChEBI" id="CHEBI:18420"/>
        <note>shared with alpha subunit</note>
    </ligand>
</feature>
<dbReference type="EC" id="6.1.1.20" evidence="15"/>
<comment type="catalytic activity">
    <reaction evidence="14 15">
        <text>tRNA(Phe) + L-phenylalanine + ATP = L-phenylalanyl-tRNA(Phe) + AMP + diphosphate + H(+)</text>
        <dbReference type="Rhea" id="RHEA:19413"/>
        <dbReference type="Rhea" id="RHEA-COMP:9668"/>
        <dbReference type="Rhea" id="RHEA-COMP:9699"/>
        <dbReference type="ChEBI" id="CHEBI:15378"/>
        <dbReference type="ChEBI" id="CHEBI:30616"/>
        <dbReference type="ChEBI" id="CHEBI:33019"/>
        <dbReference type="ChEBI" id="CHEBI:58095"/>
        <dbReference type="ChEBI" id="CHEBI:78442"/>
        <dbReference type="ChEBI" id="CHEBI:78531"/>
        <dbReference type="ChEBI" id="CHEBI:456215"/>
        <dbReference type="EC" id="6.1.1.20"/>
    </reaction>
</comment>
<name>A0LFC7_SYNFM</name>
<feature type="binding site" evidence="15">
    <location>
        <position position="460"/>
    </location>
    <ligand>
        <name>Mg(2+)</name>
        <dbReference type="ChEBI" id="CHEBI:18420"/>
        <note>shared with alpha subunit</note>
    </ligand>
</feature>
<evidence type="ECO:0000313" key="21">
    <source>
        <dbReference type="Proteomes" id="UP000001784"/>
    </source>
</evidence>
<keyword evidence="7 15" id="KW-0479">Metal-binding</keyword>
<evidence type="ECO:0000256" key="6">
    <source>
        <dbReference type="ARBA" id="ARBA00022598"/>
    </source>
</evidence>
<dbReference type="NCBIfam" id="NF045760">
    <property type="entry name" value="YtpR"/>
    <property type="match status" value="1"/>
</dbReference>
<dbReference type="SUPFAM" id="SSF50249">
    <property type="entry name" value="Nucleic acid-binding proteins"/>
    <property type="match status" value="1"/>
</dbReference>
<keyword evidence="9 15" id="KW-0067">ATP-binding</keyword>
<comment type="similarity">
    <text evidence="2 15">Belongs to the phenylalanyl-tRNA synthetase beta subunit family. Type 1 subfamily.</text>
</comment>
<evidence type="ECO:0000256" key="3">
    <source>
        <dbReference type="ARBA" id="ARBA00011209"/>
    </source>
</evidence>
<feature type="domain" description="TRNA-binding" evidence="17">
    <location>
        <begin position="39"/>
        <end position="147"/>
    </location>
</feature>
<dbReference type="PROSITE" id="PS51447">
    <property type="entry name" value="FDX_ACB"/>
    <property type="match status" value="1"/>
</dbReference>
<dbReference type="GO" id="GO:0005524">
    <property type="term" value="F:ATP binding"/>
    <property type="evidence" value="ECO:0007669"/>
    <property type="project" value="UniProtKB-UniRule"/>
</dbReference>
<evidence type="ECO:0000313" key="20">
    <source>
        <dbReference type="EMBL" id="ABK16129.1"/>
    </source>
</evidence>
<keyword evidence="10 15" id="KW-0460">Magnesium</keyword>
<evidence type="ECO:0000256" key="8">
    <source>
        <dbReference type="ARBA" id="ARBA00022741"/>
    </source>
</evidence>
<comment type="subcellular location">
    <subcellularLocation>
        <location evidence="1 15">Cytoplasm</location>
    </subcellularLocation>
</comment>
<dbReference type="SMART" id="SM00873">
    <property type="entry name" value="B3_4"/>
    <property type="match status" value="1"/>
</dbReference>
<reference evidence="20 21" key="1">
    <citation type="submission" date="2006-10" db="EMBL/GenBank/DDBJ databases">
        <title>Complete sequence of Syntrophobacter fumaroxidans MPOB.</title>
        <authorList>
            <consortium name="US DOE Joint Genome Institute"/>
            <person name="Copeland A."/>
            <person name="Lucas S."/>
            <person name="Lapidus A."/>
            <person name="Barry K."/>
            <person name="Detter J.C."/>
            <person name="Glavina del Rio T."/>
            <person name="Hammon N."/>
            <person name="Israni S."/>
            <person name="Pitluck S."/>
            <person name="Goltsman E.G."/>
            <person name="Martinez M."/>
            <person name="Schmutz J."/>
            <person name="Larimer F."/>
            <person name="Land M."/>
            <person name="Hauser L."/>
            <person name="Kyrpides N."/>
            <person name="Kim E."/>
            <person name="Boone D.R."/>
            <person name="Brockman F."/>
            <person name="Culley D."/>
            <person name="Ferry J."/>
            <person name="Gunsalus R."/>
            <person name="McInerney M.J."/>
            <person name="Morrison M."/>
            <person name="Plugge C."/>
            <person name="Rohlin L."/>
            <person name="Scholten J."/>
            <person name="Sieber J."/>
            <person name="Stams A.J.M."/>
            <person name="Worm P."/>
            <person name="Henstra A.M."/>
            <person name="Richardson P."/>
        </authorList>
    </citation>
    <scope>NUCLEOTIDE SEQUENCE [LARGE SCALE GENOMIC DNA]</scope>
    <source>
        <strain evidence="21">DSM 10017 / MPOB</strain>
    </source>
</reference>
<dbReference type="CDD" id="cd02796">
    <property type="entry name" value="tRNA_bind_bactPheRS"/>
    <property type="match status" value="1"/>
</dbReference>
<dbReference type="Gene3D" id="3.30.70.380">
    <property type="entry name" value="Ferrodoxin-fold anticodon-binding domain"/>
    <property type="match status" value="1"/>
</dbReference>
<dbReference type="InterPro" id="IPR005121">
    <property type="entry name" value="Fdx_antiC-bd"/>
</dbReference>
<feature type="binding site" evidence="15">
    <location>
        <position position="463"/>
    </location>
    <ligand>
        <name>Mg(2+)</name>
        <dbReference type="ChEBI" id="CHEBI:18420"/>
        <note>shared with alpha subunit</note>
    </ligand>
</feature>
<organism evidence="20 21">
    <name type="scientific">Syntrophobacter fumaroxidans (strain DSM 10017 / MPOB)</name>
    <dbReference type="NCBI Taxonomy" id="335543"/>
    <lineage>
        <taxon>Bacteria</taxon>
        <taxon>Pseudomonadati</taxon>
        <taxon>Thermodesulfobacteriota</taxon>
        <taxon>Syntrophobacteria</taxon>
        <taxon>Syntrophobacterales</taxon>
        <taxon>Syntrophobacteraceae</taxon>
        <taxon>Syntrophobacter</taxon>
    </lineage>
</organism>
<evidence type="ECO:0000256" key="16">
    <source>
        <dbReference type="PROSITE-ProRule" id="PRU00209"/>
    </source>
</evidence>
<comment type="subunit">
    <text evidence="3 15">Tetramer of two alpha and two beta subunits.</text>
</comment>
<dbReference type="GO" id="GO:0000287">
    <property type="term" value="F:magnesium ion binding"/>
    <property type="evidence" value="ECO:0007669"/>
    <property type="project" value="UniProtKB-UniRule"/>
</dbReference>
<dbReference type="STRING" id="335543.Sfum_0429"/>
<evidence type="ECO:0000256" key="12">
    <source>
        <dbReference type="ARBA" id="ARBA00022917"/>
    </source>
</evidence>
<dbReference type="SMART" id="SM00896">
    <property type="entry name" value="FDX-ACB"/>
    <property type="match status" value="1"/>
</dbReference>
<dbReference type="InterPro" id="IPR036690">
    <property type="entry name" value="Fdx_antiC-bd_sf"/>
</dbReference>
<evidence type="ECO:0000256" key="5">
    <source>
        <dbReference type="ARBA" id="ARBA00022555"/>
    </source>
</evidence>
<protein>
    <recommendedName>
        <fullName evidence="15">Phenylalanine--tRNA ligase beta subunit</fullName>
        <ecNumber evidence="15">6.1.1.20</ecNumber>
    </recommendedName>
    <alternativeName>
        <fullName evidence="15">Phenylalanyl-tRNA synthetase beta subunit</fullName>
        <shortName evidence="15">PheRS</shortName>
    </alternativeName>
</protein>
<keyword evidence="5 16" id="KW-0820">tRNA-binding</keyword>
<dbReference type="SUPFAM" id="SSF55681">
    <property type="entry name" value="Class II aaRS and biotin synthetases"/>
    <property type="match status" value="1"/>
</dbReference>
<dbReference type="CDD" id="cd00769">
    <property type="entry name" value="PheRS_beta_core"/>
    <property type="match status" value="1"/>
</dbReference>
<evidence type="ECO:0000256" key="4">
    <source>
        <dbReference type="ARBA" id="ARBA00022490"/>
    </source>
</evidence>
<evidence type="ECO:0000256" key="1">
    <source>
        <dbReference type="ARBA" id="ARBA00004496"/>
    </source>
</evidence>
<dbReference type="SMART" id="SM00874">
    <property type="entry name" value="B5"/>
    <property type="match status" value="1"/>
</dbReference>
<evidence type="ECO:0000256" key="2">
    <source>
        <dbReference type="ARBA" id="ARBA00008653"/>
    </source>
</evidence>
<evidence type="ECO:0000256" key="13">
    <source>
        <dbReference type="ARBA" id="ARBA00023146"/>
    </source>
</evidence>
<dbReference type="Gene3D" id="3.30.930.10">
    <property type="entry name" value="Bira Bifunctional Protein, Domain 2"/>
    <property type="match status" value="1"/>
</dbReference>
<dbReference type="SUPFAM" id="SSF56037">
    <property type="entry name" value="PheT/TilS domain"/>
    <property type="match status" value="1"/>
</dbReference>
<dbReference type="FunFam" id="2.40.50.140:FF:000045">
    <property type="entry name" value="Phenylalanine--tRNA ligase beta subunit"/>
    <property type="match status" value="1"/>
</dbReference>
<evidence type="ECO:0000259" key="17">
    <source>
        <dbReference type="PROSITE" id="PS50886"/>
    </source>
</evidence>
<feature type="domain" description="B5" evidence="19">
    <location>
        <begin position="401"/>
        <end position="476"/>
    </location>
</feature>
<dbReference type="SUPFAM" id="SSF54991">
    <property type="entry name" value="Anticodon-binding domain of PheRS"/>
    <property type="match status" value="1"/>
</dbReference>
<dbReference type="PROSITE" id="PS50886">
    <property type="entry name" value="TRBD"/>
    <property type="match status" value="1"/>
</dbReference>
<keyword evidence="11 16" id="KW-0694">RNA-binding</keyword>
<dbReference type="SUPFAM" id="SSF46955">
    <property type="entry name" value="Putative DNA-binding domain"/>
    <property type="match status" value="1"/>
</dbReference>
<feature type="binding site" evidence="15">
    <location>
        <position position="464"/>
    </location>
    <ligand>
        <name>Mg(2+)</name>
        <dbReference type="ChEBI" id="CHEBI:18420"/>
        <note>shared with alpha subunit</note>
    </ligand>
</feature>
<dbReference type="HOGENOM" id="CLU_016891_0_0_7"/>
<keyword evidence="4 15" id="KW-0963">Cytoplasm</keyword>
<dbReference type="InterPro" id="IPR004532">
    <property type="entry name" value="Phe-tRNA-ligase_IIc_bsu_bact"/>
</dbReference>
<keyword evidence="8 15" id="KW-0547">Nucleotide-binding</keyword>
<dbReference type="PANTHER" id="PTHR10947">
    <property type="entry name" value="PHENYLALANYL-TRNA SYNTHETASE BETA CHAIN AND LEUCINE-RICH REPEAT-CONTAINING PROTEIN 47"/>
    <property type="match status" value="1"/>
</dbReference>
<dbReference type="GO" id="GO:0009328">
    <property type="term" value="C:phenylalanine-tRNA ligase complex"/>
    <property type="evidence" value="ECO:0007669"/>
    <property type="project" value="TreeGrafter"/>
</dbReference>
<dbReference type="EMBL" id="CP000478">
    <property type="protein sequence ID" value="ABK16129.1"/>
    <property type="molecule type" value="Genomic_DNA"/>
</dbReference>
<dbReference type="Pfam" id="PF03147">
    <property type="entry name" value="FDX-ACB"/>
    <property type="match status" value="1"/>
</dbReference>
<dbReference type="Proteomes" id="UP000001784">
    <property type="component" value="Chromosome"/>
</dbReference>
<dbReference type="InterPro" id="IPR005147">
    <property type="entry name" value="tRNA_synthase_B5-dom"/>
</dbReference>
<dbReference type="Pfam" id="PF03484">
    <property type="entry name" value="B5"/>
    <property type="match status" value="1"/>
</dbReference>
<accession>A0LFC7</accession>
<dbReference type="OrthoDB" id="9805455at2"/>
<keyword evidence="12 15" id="KW-0648">Protein biosynthesis</keyword>
<evidence type="ECO:0000256" key="7">
    <source>
        <dbReference type="ARBA" id="ARBA00022723"/>
    </source>
</evidence>
<dbReference type="InterPro" id="IPR012340">
    <property type="entry name" value="NA-bd_OB-fold"/>
</dbReference>
<dbReference type="InterPro" id="IPR005146">
    <property type="entry name" value="B3/B4_tRNA-bd"/>
</dbReference>